<protein>
    <submittedName>
        <fullName evidence="3">RHS repeat-associated core domain-containing protein</fullName>
    </submittedName>
</protein>
<feature type="compositionally biased region" description="Basic and acidic residues" evidence="1">
    <location>
        <begin position="1735"/>
        <end position="1751"/>
    </location>
</feature>
<evidence type="ECO:0000313" key="3">
    <source>
        <dbReference type="EMBL" id="SES03773.1"/>
    </source>
</evidence>
<name>A0A1H9U3X3_9CORY</name>
<dbReference type="InterPro" id="IPR006530">
    <property type="entry name" value="YD"/>
</dbReference>
<dbReference type="InterPro" id="IPR031325">
    <property type="entry name" value="RHS_repeat"/>
</dbReference>
<feature type="domain" description="DUF6531" evidence="2">
    <location>
        <begin position="366"/>
        <end position="437"/>
    </location>
</feature>
<dbReference type="InterPro" id="IPR045351">
    <property type="entry name" value="DUF6531"/>
</dbReference>
<dbReference type="NCBIfam" id="TIGR01643">
    <property type="entry name" value="YD_repeat_2x"/>
    <property type="match status" value="6"/>
</dbReference>
<evidence type="ECO:0000313" key="4">
    <source>
        <dbReference type="Proteomes" id="UP000198929"/>
    </source>
</evidence>
<dbReference type="EMBL" id="FOGQ01000007">
    <property type="protein sequence ID" value="SES03773.1"/>
    <property type="molecule type" value="Genomic_DNA"/>
</dbReference>
<proteinExistence type="predicted"/>
<sequence length="1790" mass="192009">MPVVHLAAFHKYESDEFFIGGDPSSVGDVAIRWRNFGEAACQSADDFRLVNTAGFEGTEAEKYSQIVYDNFPRDLTTTGEAHQGVARALDEYGETLTTHLTRMTSLMAVALPTHTAHRAAVSAYNTAEANAIRARATAMAATATAAGTALVPGLNAVTASTAATAQAEASAAQAAFEAAKAKYHSVNNAWQGHLDSARSIKQSLISSVKFVVAKVESQTKKRFEENKNWLERRLEDIDNFLDKNAEWLKKLADGLANVGAIVAGIGLVLAFTPLAPLAPFLLIAGAAFGGASLGLDVALAASGNQGWIPVVIDAALTFIPAGRLLRPLKNTPLARHAGDLAQKFRGRMDDNSLLARGYDRVRQALEPVDLATGAMIHEHTDVHLGGVLPLVVDRAAFTSHEMGRAFGSQWVSRLDVRIEVTHDRVYMLTPTGALISFPSAPEDGSEVRGDGRGWLLSYGDGAYRVRDVSQGLTYVFAVVGTAETHAHPGPVEDTSPGVGSTYVGIPKGCIADDAELGIEIGISSVVHHTGHRIDYFYDQATGHMVSMVRSDGSHLEFTWDEAVDRVAGIWVSNPQTHPDDAPERLMLYEYDPWGRLCRVINSHEGVLRYHYNDGGLICGWTDRNGVSYHHVFDDYGRVIAQAGTGGVFANAVVYLPDTGEDAPVGGGVTVALETACTFPQDPLDIGDDVIPDILQRLQTLPLAQALREHGLESVGLTGRGRTGARDDQPWTINPELLYDEVLGDIRPTVYRSTAHGDVWRVITPEGTVVDTEFDANHVPVATTNTAGATTRYEYNEDGVLVSVFYPDETSTHVEPGSWGVPVRVVGRDGQITEYEVDAFGMTTGVTDPTGARSTLEYELRASGAVVAAATNPEGLTTQLECDDAGRQVAVVDPAGRRTSVIRDVRGLVIETLDADGNTTTIDYTPEGWPSAVTHPDGTTITTTYDGEGNQLSVTNEIGATTRTRYTVFDKPLAITDAAGSVTHLTYNTQMQPVALTNADGNTWKYEYNLDGMISREVDYNGIVTESVVSSDGLVGKVISPAGTTTTTWNALGRVETVVDASGTTVYSYDELGRISTISNPLTTVSYTRDDYGRITHEAVALASGESVVQELRRSPTGVVASDHLTLPGGDVFNTVYQRNEVGEITTSAISHTRNGREIATTVTDITYGRGSRGQRDRISVGSLVRSFDYDVRGRLIEDLTGALTLAAPTTGAKSSGAAFETPRGMRSVVGRKFSWRDDTTLTGIVDQLRGTTAFDVDIMGRVTGVRRDATGADMIARGTLSADSANGVSGSAVGGATTSSAGAPTATESYGFSPAGVLTSIAVPAPATTSGGMSFGVGDSQVELAGTMPTRVGRTTYTYDKAGRVTQTVTKRISKKPLVHRFYYAASRQPIGFESSDEPGVGYRYVYDGLDRRVAKERIDTSTGEIIGRVVFAHRGDRLAGQQVAVGQDRGAGYVWSFDPGTGEVIGQITLTPNAHAEAFDDRRTPPTIGFTSGSPCQGENTGTRDVNTGLNADLNTNGPDVSRDVCDWSQDEVDAEFFALVSDLAGAPHEIIDPVTGDVVGRSTQTLYGVRSWRGAQSSPLLFTGQYFDEESGWAYNRFRYYHPQAGVYNAQDPLGASPRLASAQGYVDHAGYWVDPLGLESCPRPGAGGDKDLVDPQTPKKSDAPEGKPHVPKPYNSGSDVVDHVTEKSIHGRPNRKGVFEVNSAEDVDEIWDTLRQGHEVTPVERSNSPGMDKFELEDGTRVQYRPDSKSGGQTIDIKLPEAKDFTVNDNGKAKSFQDLKVHVQTQK</sequence>
<feature type="region of interest" description="Disordered" evidence="1">
    <location>
        <begin position="1285"/>
        <end position="1304"/>
    </location>
</feature>
<dbReference type="STRING" id="1121357.SAMN05661109_01628"/>
<feature type="compositionally biased region" description="Basic and acidic residues" evidence="1">
    <location>
        <begin position="1651"/>
        <end position="1671"/>
    </location>
</feature>
<dbReference type="RefSeq" id="WP_092258837.1">
    <property type="nucleotide sequence ID" value="NZ_FOGQ01000007.1"/>
</dbReference>
<dbReference type="Pfam" id="PF20148">
    <property type="entry name" value="DUF6531"/>
    <property type="match status" value="1"/>
</dbReference>
<feature type="region of interest" description="Disordered" evidence="1">
    <location>
        <begin position="1645"/>
        <end position="1683"/>
    </location>
</feature>
<keyword evidence="4" id="KW-1185">Reference proteome</keyword>
<dbReference type="Pfam" id="PF05593">
    <property type="entry name" value="RHS_repeat"/>
    <property type="match status" value="1"/>
</dbReference>
<accession>A0A1H9U3X3</accession>
<dbReference type="InterPro" id="IPR022385">
    <property type="entry name" value="Rhs_assc_core"/>
</dbReference>
<gene>
    <name evidence="3" type="ORF">SAMN05661109_01628</name>
</gene>
<reference evidence="4" key="1">
    <citation type="submission" date="2016-10" db="EMBL/GenBank/DDBJ databases">
        <authorList>
            <person name="Varghese N."/>
            <person name="Submissions S."/>
        </authorList>
    </citation>
    <scope>NUCLEOTIDE SEQUENCE [LARGE SCALE GENOMIC DNA]</scope>
    <source>
        <strain evidence="4">DSM 20524</strain>
    </source>
</reference>
<dbReference type="PANTHER" id="PTHR32305">
    <property type="match status" value="1"/>
</dbReference>
<evidence type="ECO:0000256" key="1">
    <source>
        <dbReference type="SAM" id="MobiDB-lite"/>
    </source>
</evidence>
<dbReference type="Proteomes" id="UP000198929">
    <property type="component" value="Unassembled WGS sequence"/>
</dbReference>
<dbReference type="Gene3D" id="2.180.10.10">
    <property type="entry name" value="RHS repeat-associated core"/>
    <property type="match status" value="4"/>
</dbReference>
<feature type="region of interest" description="Disordered" evidence="1">
    <location>
        <begin position="1721"/>
        <end position="1759"/>
    </location>
</feature>
<evidence type="ECO:0000259" key="2">
    <source>
        <dbReference type="Pfam" id="PF20148"/>
    </source>
</evidence>
<dbReference type="PANTHER" id="PTHR32305:SF15">
    <property type="entry name" value="PROTEIN RHSA-RELATED"/>
    <property type="match status" value="1"/>
</dbReference>
<dbReference type="NCBIfam" id="TIGR03696">
    <property type="entry name" value="Rhs_assc_core"/>
    <property type="match status" value="1"/>
</dbReference>
<dbReference type="InterPro" id="IPR050708">
    <property type="entry name" value="T6SS_VgrG/RHS"/>
</dbReference>
<organism evidence="3 4">
    <name type="scientific">Corynebacterium cystitidis DSM 20524</name>
    <dbReference type="NCBI Taxonomy" id="1121357"/>
    <lineage>
        <taxon>Bacteria</taxon>
        <taxon>Bacillati</taxon>
        <taxon>Actinomycetota</taxon>
        <taxon>Actinomycetes</taxon>
        <taxon>Mycobacteriales</taxon>
        <taxon>Corynebacteriaceae</taxon>
        <taxon>Corynebacterium</taxon>
    </lineage>
</organism>